<organism evidence="1 2">
    <name type="scientific">Nesterenkonia aethiopica</name>
    <dbReference type="NCBI Taxonomy" id="269144"/>
    <lineage>
        <taxon>Bacteria</taxon>
        <taxon>Bacillati</taxon>
        <taxon>Actinomycetota</taxon>
        <taxon>Actinomycetes</taxon>
        <taxon>Micrococcales</taxon>
        <taxon>Micrococcaceae</taxon>
        <taxon>Nesterenkonia</taxon>
    </lineage>
</organism>
<sequence>MVTVVAGITYVRGGRGRRRWEVRTTPDGWSGYGLRGSRDIDGILADARAGRVRRGWQVLRGEPWWAAR</sequence>
<evidence type="ECO:0000313" key="1">
    <source>
        <dbReference type="EMBL" id="GAA3054415.1"/>
    </source>
</evidence>
<dbReference type="EMBL" id="BAAAVT010000003">
    <property type="protein sequence ID" value="GAA3054415.1"/>
    <property type="molecule type" value="Genomic_DNA"/>
</dbReference>
<dbReference type="Proteomes" id="UP001500236">
    <property type="component" value="Unassembled WGS sequence"/>
</dbReference>
<protein>
    <submittedName>
        <fullName evidence="1">Uncharacterized protein</fullName>
    </submittedName>
</protein>
<keyword evidence="2" id="KW-1185">Reference proteome</keyword>
<name>A0ABP6LTB2_9MICC</name>
<accession>A0ABP6LTB2</accession>
<proteinExistence type="predicted"/>
<reference evidence="2" key="1">
    <citation type="journal article" date="2019" name="Int. J. Syst. Evol. Microbiol.">
        <title>The Global Catalogue of Microorganisms (GCM) 10K type strain sequencing project: providing services to taxonomists for standard genome sequencing and annotation.</title>
        <authorList>
            <consortium name="The Broad Institute Genomics Platform"/>
            <consortium name="The Broad Institute Genome Sequencing Center for Infectious Disease"/>
            <person name="Wu L."/>
            <person name="Ma J."/>
        </authorList>
    </citation>
    <scope>NUCLEOTIDE SEQUENCE [LARGE SCALE GENOMIC DNA]</scope>
    <source>
        <strain evidence="2">JCM 14309</strain>
    </source>
</reference>
<comment type="caution">
    <text evidence="1">The sequence shown here is derived from an EMBL/GenBank/DDBJ whole genome shotgun (WGS) entry which is preliminary data.</text>
</comment>
<gene>
    <name evidence="1" type="ORF">GCM10010529_05550</name>
</gene>
<evidence type="ECO:0000313" key="2">
    <source>
        <dbReference type="Proteomes" id="UP001500236"/>
    </source>
</evidence>